<evidence type="ECO:0000313" key="2">
    <source>
        <dbReference type="Proteomes" id="UP000254051"/>
    </source>
</evidence>
<evidence type="ECO:0008006" key="3">
    <source>
        <dbReference type="Google" id="ProtNLM"/>
    </source>
</evidence>
<organism evidence="1 2">
    <name type="scientific">Faecalicatena contorta</name>
    <dbReference type="NCBI Taxonomy" id="39482"/>
    <lineage>
        <taxon>Bacteria</taxon>
        <taxon>Bacillati</taxon>
        <taxon>Bacillota</taxon>
        <taxon>Clostridia</taxon>
        <taxon>Lachnospirales</taxon>
        <taxon>Lachnospiraceae</taxon>
        <taxon>Faecalicatena</taxon>
    </lineage>
</organism>
<dbReference type="Proteomes" id="UP000254051">
    <property type="component" value="Unassembled WGS sequence"/>
</dbReference>
<evidence type="ECO:0000313" key="1">
    <source>
        <dbReference type="EMBL" id="SUQ13789.1"/>
    </source>
</evidence>
<sequence>MTKAYDDIIHLPHHVSATRPHMTVIDRAAQFSPFAALTGYDAAIKETARLTDEKVELDEYMKDALNDKLQIIADHLKEHPEIAITYFQPDVKKNGGAYVTAGGTAKKIDEYKRVVVMSDGTVIPIDEIISIEGQVFETMEIHLYGE</sequence>
<protein>
    <recommendedName>
        <fullName evidence="3">YolD-like protein</fullName>
    </recommendedName>
</protein>
<reference evidence="2" key="1">
    <citation type="submission" date="2017-07" db="EMBL/GenBank/DDBJ databases">
        <authorList>
            <person name="Varghese N."/>
            <person name="Submissions S."/>
        </authorList>
    </citation>
    <scope>NUCLEOTIDE SEQUENCE [LARGE SCALE GENOMIC DNA]</scope>
    <source>
        <strain evidence="2">NLAE-zl-C134</strain>
    </source>
</reference>
<keyword evidence="2" id="KW-1185">Reference proteome</keyword>
<dbReference type="EMBL" id="UHJJ01000004">
    <property type="protein sequence ID" value="SUQ13789.1"/>
    <property type="molecule type" value="Genomic_DNA"/>
</dbReference>
<name>A0A315ZXK2_9FIRM</name>
<dbReference type="AlphaFoldDB" id="A0A315ZXK2"/>
<dbReference type="RefSeq" id="WP_109710023.1">
    <property type="nucleotide sequence ID" value="NZ_QGDS01000004.1"/>
</dbReference>
<accession>A0A315ZXK2</accession>
<proteinExistence type="predicted"/>
<gene>
    <name evidence="1" type="ORF">SAMN05216529_104100</name>
</gene>
<dbReference type="OrthoDB" id="361760at2"/>